<proteinExistence type="predicted"/>
<organism evidence="1 2">
    <name type="scientific">Cucurbita argyrosperma subsp. sororia</name>
    <dbReference type="NCBI Taxonomy" id="37648"/>
    <lineage>
        <taxon>Eukaryota</taxon>
        <taxon>Viridiplantae</taxon>
        <taxon>Streptophyta</taxon>
        <taxon>Embryophyta</taxon>
        <taxon>Tracheophyta</taxon>
        <taxon>Spermatophyta</taxon>
        <taxon>Magnoliopsida</taxon>
        <taxon>eudicotyledons</taxon>
        <taxon>Gunneridae</taxon>
        <taxon>Pentapetalae</taxon>
        <taxon>rosids</taxon>
        <taxon>fabids</taxon>
        <taxon>Cucurbitales</taxon>
        <taxon>Cucurbitaceae</taxon>
        <taxon>Cucurbiteae</taxon>
        <taxon>Cucurbita</taxon>
    </lineage>
</organism>
<reference evidence="1 2" key="1">
    <citation type="journal article" date="2021" name="Hortic Res">
        <title>The domestication of Cucurbita argyrosperma as revealed by the genome of its wild relative.</title>
        <authorList>
            <person name="Barrera-Redondo J."/>
            <person name="Sanchez-de la Vega G."/>
            <person name="Aguirre-Liguori J.A."/>
            <person name="Castellanos-Morales G."/>
            <person name="Gutierrez-Guerrero Y.T."/>
            <person name="Aguirre-Dugua X."/>
            <person name="Aguirre-Planter E."/>
            <person name="Tenaillon M.I."/>
            <person name="Lira-Saade R."/>
            <person name="Eguiarte L.E."/>
        </authorList>
    </citation>
    <scope>NUCLEOTIDE SEQUENCE [LARGE SCALE GENOMIC DNA]</scope>
    <source>
        <strain evidence="1">JBR-2021</strain>
    </source>
</reference>
<name>A0AAV6MTD5_9ROSI</name>
<gene>
    <name evidence="1" type="ORF">SDJN03_16206</name>
</gene>
<keyword evidence="2" id="KW-1185">Reference proteome</keyword>
<accession>A0AAV6MTD5</accession>
<feature type="non-terminal residue" evidence="1">
    <location>
        <position position="1"/>
    </location>
</feature>
<dbReference type="Proteomes" id="UP000685013">
    <property type="component" value="Chromosome 11"/>
</dbReference>
<dbReference type="EMBL" id="JAGKQH010000011">
    <property type="protein sequence ID" value="KAG6587641.1"/>
    <property type="molecule type" value="Genomic_DNA"/>
</dbReference>
<sequence length="72" mass="7988">MTETPFHIRNSLGLYSSSRTIRSPSNANARYFFPPFALVDPAVRRLVFNSHVLFRVRNGIADQACCGGQSDG</sequence>
<evidence type="ECO:0000313" key="2">
    <source>
        <dbReference type="Proteomes" id="UP000685013"/>
    </source>
</evidence>
<dbReference type="AlphaFoldDB" id="A0AAV6MTD5"/>
<comment type="caution">
    <text evidence="1">The sequence shown here is derived from an EMBL/GenBank/DDBJ whole genome shotgun (WGS) entry which is preliminary data.</text>
</comment>
<evidence type="ECO:0000313" key="1">
    <source>
        <dbReference type="EMBL" id="KAG6587641.1"/>
    </source>
</evidence>
<protein>
    <submittedName>
        <fullName evidence="1">Uncharacterized protein</fullName>
    </submittedName>
</protein>